<dbReference type="EMBL" id="BSSA01000001">
    <property type="protein sequence ID" value="GLW68046.1"/>
    <property type="molecule type" value="Genomic_DNA"/>
</dbReference>
<feature type="transmembrane region" description="Helical" evidence="1">
    <location>
        <begin position="48"/>
        <end position="66"/>
    </location>
</feature>
<evidence type="ECO:0000313" key="3">
    <source>
        <dbReference type="Proteomes" id="UP001165041"/>
    </source>
</evidence>
<feature type="transmembrane region" description="Helical" evidence="1">
    <location>
        <begin position="86"/>
        <end position="112"/>
    </location>
</feature>
<dbReference type="AlphaFoldDB" id="A0A9W6Q3W9"/>
<keyword evidence="1" id="KW-0812">Transmembrane</keyword>
<evidence type="ECO:0000313" key="2">
    <source>
        <dbReference type="EMBL" id="GLW68046.1"/>
    </source>
</evidence>
<proteinExistence type="predicted"/>
<comment type="caution">
    <text evidence="2">The sequence shown here is derived from an EMBL/GenBank/DDBJ whole genome shotgun (WGS) entry which is preliminary data.</text>
</comment>
<dbReference type="RefSeq" id="WP_285732648.1">
    <property type="nucleotide sequence ID" value="NZ_BSSA01000001.1"/>
</dbReference>
<reference evidence="2" key="1">
    <citation type="submission" date="2023-02" db="EMBL/GenBank/DDBJ databases">
        <title>Kitasatospora phosalacinea NBRC 14627.</title>
        <authorList>
            <person name="Ichikawa N."/>
            <person name="Sato H."/>
            <person name="Tonouchi N."/>
        </authorList>
    </citation>
    <scope>NUCLEOTIDE SEQUENCE</scope>
    <source>
        <strain evidence="2">NBRC 14627</strain>
    </source>
</reference>
<feature type="transmembrane region" description="Helical" evidence="1">
    <location>
        <begin position="15"/>
        <end position="36"/>
    </location>
</feature>
<organism evidence="2 3">
    <name type="scientific">Kitasatospora phosalacinea</name>
    <dbReference type="NCBI Taxonomy" id="2065"/>
    <lineage>
        <taxon>Bacteria</taxon>
        <taxon>Bacillati</taxon>
        <taxon>Actinomycetota</taxon>
        <taxon>Actinomycetes</taxon>
        <taxon>Kitasatosporales</taxon>
        <taxon>Streptomycetaceae</taxon>
        <taxon>Kitasatospora</taxon>
    </lineage>
</organism>
<keyword evidence="1" id="KW-1133">Transmembrane helix</keyword>
<dbReference type="Proteomes" id="UP001165041">
    <property type="component" value="Unassembled WGS sequence"/>
</dbReference>
<gene>
    <name evidence="2" type="ORF">Kpho02_03450</name>
</gene>
<protein>
    <submittedName>
        <fullName evidence="2">Uncharacterized protein</fullName>
    </submittedName>
</protein>
<keyword evidence="1" id="KW-0472">Membrane</keyword>
<evidence type="ECO:0000256" key="1">
    <source>
        <dbReference type="SAM" id="Phobius"/>
    </source>
</evidence>
<name>A0A9W6Q3W9_9ACTN</name>
<accession>A0A9W6Q3W9</accession>
<sequence length="120" mass="13184">MARAEGGGRWYVRLAARYLLGAVLFWSAVAVLFTALTGHALADSVQRCLPFLAFCAVFPVLLAPVVPLRSSPRLRWYAGTALVLPLLPLLLLFGPFPLPLAALHLAFARWLLPRPVLLLR</sequence>